<dbReference type="InterPro" id="IPR017562">
    <property type="entry name" value="Cyt_c_biogenesis_CcsA"/>
</dbReference>
<dbReference type="GO" id="GO:0020037">
    <property type="term" value="F:heme binding"/>
    <property type="evidence" value="ECO:0007669"/>
    <property type="project" value="InterPro"/>
</dbReference>
<gene>
    <name evidence="9" type="ORF">UFOPK2761_03717</name>
</gene>
<feature type="transmembrane region" description="Helical" evidence="7">
    <location>
        <begin position="120"/>
        <end position="140"/>
    </location>
</feature>
<dbReference type="InterPro" id="IPR045062">
    <property type="entry name" value="Cyt_c_biogenesis_CcsA/CcmC"/>
</dbReference>
<dbReference type="GO" id="GO:0005886">
    <property type="term" value="C:plasma membrane"/>
    <property type="evidence" value="ECO:0007669"/>
    <property type="project" value="TreeGrafter"/>
</dbReference>
<feature type="transmembrane region" description="Helical" evidence="7">
    <location>
        <begin position="181"/>
        <end position="209"/>
    </location>
</feature>
<name>A0A6J6VYN9_9ZZZZ</name>
<dbReference type="PANTHER" id="PTHR30071">
    <property type="entry name" value="HEME EXPORTER PROTEIN C"/>
    <property type="match status" value="1"/>
</dbReference>
<reference evidence="9" key="1">
    <citation type="submission" date="2020-05" db="EMBL/GenBank/DDBJ databases">
        <authorList>
            <person name="Chiriac C."/>
            <person name="Salcher M."/>
            <person name="Ghai R."/>
            <person name="Kavagutti S V."/>
        </authorList>
    </citation>
    <scope>NUCLEOTIDE SEQUENCE</scope>
</reference>
<dbReference type="NCBIfam" id="TIGR03144">
    <property type="entry name" value="cytochr_II_ccsB"/>
    <property type="match status" value="1"/>
</dbReference>
<evidence type="ECO:0000256" key="4">
    <source>
        <dbReference type="ARBA" id="ARBA00022989"/>
    </source>
</evidence>
<dbReference type="PANTHER" id="PTHR30071:SF1">
    <property type="entry name" value="CYTOCHROME B_B6 PROTEIN-RELATED"/>
    <property type="match status" value="1"/>
</dbReference>
<keyword evidence="4 7" id="KW-1133">Transmembrane helix</keyword>
<dbReference type="EMBL" id="CAEZYQ010000069">
    <property type="protein sequence ID" value="CAB4776456.1"/>
    <property type="molecule type" value="Genomic_DNA"/>
</dbReference>
<feature type="transmembrane region" description="Helical" evidence="7">
    <location>
        <begin position="277"/>
        <end position="298"/>
    </location>
</feature>
<feature type="transmembrane region" description="Helical" evidence="7">
    <location>
        <begin position="147"/>
        <end position="169"/>
    </location>
</feature>
<evidence type="ECO:0000256" key="2">
    <source>
        <dbReference type="ARBA" id="ARBA00022692"/>
    </source>
</evidence>
<organism evidence="9">
    <name type="scientific">freshwater metagenome</name>
    <dbReference type="NCBI Taxonomy" id="449393"/>
    <lineage>
        <taxon>unclassified sequences</taxon>
        <taxon>metagenomes</taxon>
        <taxon>ecological metagenomes</taxon>
    </lineage>
</organism>
<feature type="transmembrane region" description="Helical" evidence="7">
    <location>
        <begin position="87"/>
        <end position="108"/>
    </location>
</feature>
<feature type="region of interest" description="Disordered" evidence="6">
    <location>
        <begin position="63"/>
        <end position="85"/>
    </location>
</feature>
<proteinExistence type="predicted"/>
<dbReference type="AlphaFoldDB" id="A0A6J6VYN9"/>
<evidence type="ECO:0000256" key="3">
    <source>
        <dbReference type="ARBA" id="ARBA00022748"/>
    </source>
</evidence>
<evidence type="ECO:0000259" key="8">
    <source>
        <dbReference type="Pfam" id="PF01578"/>
    </source>
</evidence>
<accession>A0A6J6VYN9</accession>
<feature type="transmembrane region" description="Helical" evidence="7">
    <location>
        <begin position="243"/>
        <end position="262"/>
    </location>
</feature>
<keyword evidence="2 7" id="KW-0812">Transmembrane</keyword>
<protein>
    <submittedName>
        <fullName evidence="9">Unannotated protein</fullName>
    </submittedName>
</protein>
<dbReference type="Pfam" id="PF01578">
    <property type="entry name" value="Cytochrom_C_asm"/>
    <property type="match status" value="1"/>
</dbReference>
<evidence type="ECO:0000256" key="6">
    <source>
        <dbReference type="SAM" id="MobiDB-lite"/>
    </source>
</evidence>
<feature type="domain" description="Cytochrome c assembly protein" evidence="8">
    <location>
        <begin position="118"/>
        <end position="329"/>
    </location>
</feature>
<feature type="transmembrane region" description="Helical" evidence="7">
    <location>
        <begin position="15"/>
        <end position="32"/>
    </location>
</feature>
<dbReference type="GO" id="GO:0017004">
    <property type="term" value="P:cytochrome complex assembly"/>
    <property type="evidence" value="ECO:0007669"/>
    <property type="project" value="UniProtKB-KW"/>
</dbReference>
<evidence type="ECO:0000256" key="7">
    <source>
        <dbReference type="SAM" id="Phobius"/>
    </source>
</evidence>
<sequence length="334" mass="35523">MMFDAQTFAQLSNGLVYSAIAVYALALLAYAAETAGRVATTGTVGADSQARSRLVGAATIGAGSPDRSRLADAAPVVDDPPSRSRQLGAVGTSLTVLAFGLNLGGVVTRGLAAGRAPWGNMYEFVLVCALTAAAAYLAFLSRRPVRAFGVWIVAIVLLALGLAVTVLYTPAGDLVPVLDSYWLVIHVAAAITAGGVFTVGAVATALFLVRHRQERRGTAQEPRGRYAASLPTTRTLEQVAHTAHIFAFPIWTFAVIAGAIWAENSWGRYWGWDPKETWAFITWVCYAAHLHAQATAGWRGVRASWFALAGYAAFLFNFFGVNLWITGLHSYAGV</sequence>
<evidence type="ECO:0000313" key="9">
    <source>
        <dbReference type="EMBL" id="CAB4776456.1"/>
    </source>
</evidence>
<comment type="subcellular location">
    <subcellularLocation>
        <location evidence="1">Membrane</location>
        <topology evidence="1">Multi-pass membrane protein</topology>
    </subcellularLocation>
</comment>
<keyword evidence="3" id="KW-0201">Cytochrome c-type biogenesis</keyword>
<keyword evidence="5 7" id="KW-0472">Membrane</keyword>
<evidence type="ECO:0000256" key="1">
    <source>
        <dbReference type="ARBA" id="ARBA00004141"/>
    </source>
</evidence>
<dbReference type="InterPro" id="IPR002541">
    <property type="entry name" value="Cyt_c_assembly"/>
</dbReference>
<evidence type="ECO:0000256" key="5">
    <source>
        <dbReference type="ARBA" id="ARBA00023136"/>
    </source>
</evidence>
<feature type="transmembrane region" description="Helical" evidence="7">
    <location>
        <begin position="305"/>
        <end position="325"/>
    </location>
</feature>